<feature type="domain" description="Nucleoporin Nup120/160 beta-propeller" evidence="5">
    <location>
        <begin position="89"/>
        <end position="588"/>
    </location>
</feature>
<evidence type="ECO:0000259" key="6">
    <source>
        <dbReference type="Pfam" id="PF21486"/>
    </source>
</evidence>
<dbReference type="InterPro" id="IPR048884">
    <property type="entry name" value="Nup120_helical"/>
</dbReference>
<feature type="region of interest" description="Disordered" evidence="4">
    <location>
        <begin position="1288"/>
        <end position="1314"/>
    </location>
</feature>
<dbReference type="InterPro" id="IPR056548">
    <property type="entry name" value="HEAT_Nup120"/>
</dbReference>
<keyword evidence="3" id="KW-0539">Nucleus</keyword>
<dbReference type="InterPro" id="IPR021717">
    <property type="entry name" value="Nucleoporin_Nup160"/>
</dbReference>
<evidence type="ECO:0000256" key="4">
    <source>
        <dbReference type="SAM" id="MobiDB-lite"/>
    </source>
</evidence>
<accession>A0A5M9JCP3</accession>
<dbReference type="GO" id="GO:0017056">
    <property type="term" value="F:structural constituent of nuclear pore"/>
    <property type="evidence" value="ECO:0007669"/>
    <property type="project" value="TreeGrafter"/>
</dbReference>
<evidence type="ECO:0000256" key="2">
    <source>
        <dbReference type="ARBA" id="ARBA00022448"/>
    </source>
</evidence>
<reference evidence="8 9" key="1">
    <citation type="submission" date="2019-06" db="EMBL/GenBank/DDBJ databases">
        <title>Genome Sequence of the Brown Rot Fungal Pathogen Monilinia fructicola.</title>
        <authorList>
            <person name="De Miccolis Angelini R.M."/>
            <person name="Landi L."/>
            <person name="Abate D."/>
            <person name="Pollastro S."/>
            <person name="Romanazzi G."/>
            <person name="Faretra F."/>
        </authorList>
    </citation>
    <scope>NUCLEOTIDE SEQUENCE [LARGE SCALE GENOMIC DNA]</scope>
    <source>
        <strain evidence="8 9">Mfrc123</strain>
    </source>
</reference>
<comment type="caution">
    <text evidence="8">The sequence shown here is derived from an EMBL/GenBank/DDBJ whole genome shotgun (WGS) entry which is preliminary data.</text>
</comment>
<dbReference type="GO" id="GO:0005643">
    <property type="term" value="C:nuclear pore"/>
    <property type="evidence" value="ECO:0007669"/>
    <property type="project" value="UniProtKB-ARBA"/>
</dbReference>
<organism evidence="8 9">
    <name type="scientific">Monilinia fructicola</name>
    <name type="common">Brown rot fungus</name>
    <name type="synonym">Ciboria fructicola</name>
    <dbReference type="NCBI Taxonomy" id="38448"/>
    <lineage>
        <taxon>Eukaryota</taxon>
        <taxon>Fungi</taxon>
        <taxon>Dikarya</taxon>
        <taxon>Ascomycota</taxon>
        <taxon>Pezizomycotina</taxon>
        <taxon>Leotiomycetes</taxon>
        <taxon>Helotiales</taxon>
        <taxon>Sclerotiniaceae</taxon>
        <taxon>Monilinia</taxon>
    </lineage>
</organism>
<dbReference type="SUPFAM" id="SSF50998">
    <property type="entry name" value="Quinoprotein alcohol dehydrogenase-like"/>
    <property type="match status" value="1"/>
</dbReference>
<dbReference type="VEuPathDB" id="FungiDB:MFRU_007g01770"/>
<dbReference type="PANTHER" id="PTHR21286">
    <property type="entry name" value="NUCLEAR PORE COMPLEX PROTEIN NUP160"/>
    <property type="match status" value="1"/>
</dbReference>
<evidence type="ECO:0000313" key="8">
    <source>
        <dbReference type="EMBL" id="KAA8567041.1"/>
    </source>
</evidence>
<dbReference type="InterPro" id="IPR015943">
    <property type="entry name" value="WD40/YVTN_repeat-like_dom_sf"/>
</dbReference>
<dbReference type="Pfam" id="PF21486">
    <property type="entry name" value="NUP120_helical"/>
    <property type="match status" value="1"/>
</dbReference>
<dbReference type="Proteomes" id="UP000322873">
    <property type="component" value="Unassembled WGS sequence"/>
</dbReference>
<comment type="subcellular location">
    <subcellularLocation>
        <location evidence="1">Nucleus</location>
    </subcellularLocation>
</comment>
<feature type="compositionally biased region" description="Basic residues" evidence="4">
    <location>
        <begin position="1288"/>
        <end position="1302"/>
    </location>
</feature>
<dbReference type="PANTHER" id="PTHR21286:SF0">
    <property type="entry name" value="NUCLEAR PORE COMPLEX PROTEIN NUP160"/>
    <property type="match status" value="1"/>
</dbReference>
<name>A0A5M9JCP3_MONFR</name>
<evidence type="ECO:0000259" key="5">
    <source>
        <dbReference type="Pfam" id="PF11715"/>
    </source>
</evidence>
<keyword evidence="9" id="KW-1185">Reference proteome</keyword>
<evidence type="ECO:0000259" key="7">
    <source>
        <dbReference type="Pfam" id="PF23300"/>
    </source>
</evidence>
<sequence length="1314" mass="147313">MRQAIDGDKMAERVNFHSYKEIRLNLDSSIHNSTIAIRLPSHGTPASRIVQKRSHVTELPIAEDERTFKQRYLANAGSIYHRTQDVFPRSYLWRVLEDGKALSVQAVDVSKQQNTKDAHLTLRLQFPSAIKSGCVAFADCKEHDYVSAFVLTETHHLFTFRFWPDFFRNPSSTENNIGNWCKSYISSAFSFKKPHRMAALNTNELLIANLDGGLLKLDRKPGGDGSEWREVHYNPGGWRDGLKSLIPFQGSNTIRYADTNVELSAVTSISSPSTNIDGQAYAFTVSLDHNLRIWNLKNGRIAFVGDILGQETDPKNTRKPTIDPSYSQLVKVYGHNDESALCVTYSPIGEGQFKFWNVTPAAEEGHLIVSDSFPNNILVPQAPTSDLWTMADFSVIPDRARNALSLWTLWKNNTTYRVQKLYFESGSEEIVEQLWEEGWEAMVSESLAQTPLPTVYPGDASDSTDKWLAYILYPGKFTHATIETGLAIYERGLGASRDTSRKSAPLPERLCSSIAITATLGRAPDGGPDFDQFRLATDAQWRRFYRLLVELDKQRGEALSLTIDPMGEMPWVASADGLSAIRSCSGLERIWHNPERTTPGTEYVSTLLTAGSLFGEAVPDVLFHGFRSALLGQLYQEPTFLPAARMKMLYDSCDYSNQIGDEEYHQLVSNLGGTFRDVTSHVYEALLESMITSIGNDLRHPLPLAHTGNKLIVKGVQETIELHKSICFDQLLLLILIEVEINHGEDGIQFETGAVFNQLLIMLKRLELVSWLAKTQIDLPLPTRERSNSIDESTSSLSKKPISYETVTVLEGVHRHLFGLERGVSMTRALTDFITELSKPDSKYESSPAIIQCFLLKHGQPDLAMEFSRFTEHDSFSTYIQGRACLAVNDPRTAALHFKKAAFGMAYPDLKHANTHSAGLLDETEKNLLNAGLPEYYSHIVSLYDNEKMHSFVIDFSRLALQFIKPDQHDPQLSTEMHSRLFHAALQTSRYELAYSTLSLFTNTALQTSSLRLLITKMCESSHATQLISFPFLGLQDVVDEILAQKCANIVEVTNGVPYHKILYAWRIQHSDFRGAAAISLERLYRLQASSESDSKIGSGEFGEEGETPVTKQYVAVINALSCVDPKHAWILCEGVKGKDAGNVGRGLARASLKGGKNDDGVKRRVVTLADVRRGYQEELDRVAAIENGRFSLGGGGGGGGSGDVMEIVMYARRVTDEQSNGVNNRLVLICKEEPHHANYLFSKPHRGSYCTFMKMFHLCLLKLFFSPNDHIGSPMYLCPLCKPHKHARNKEKRGKRKKRKTGCWYQRDRNARD</sequence>
<feature type="domain" description="Nucleoporin Nup120 helical" evidence="6">
    <location>
        <begin position="631"/>
        <end position="759"/>
    </location>
</feature>
<evidence type="ECO:0000256" key="3">
    <source>
        <dbReference type="ARBA" id="ARBA00023242"/>
    </source>
</evidence>
<proteinExistence type="predicted"/>
<dbReference type="InterPro" id="IPR011047">
    <property type="entry name" value="Quinoprotein_ADH-like_sf"/>
</dbReference>
<dbReference type="Pfam" id="PF23300">
    <property type="entry name" value="HEAT_Nup120"/>
    <property type="match status" value="1"/>
</dbReference>
<evidence type="ECO:0000313" key="9">
    <source>
        <dbReference type="Proteomes" id="UP000322873"/>
    </source>
</evidence>
<dbReference type="InterPro" id="IPR059141">
    <property type="entry name" value="Beta-prop_Nup120_160"/>
</dbReference>
<protein>
    <submittedName>
        <fullName evidence="8">Uncharacterized protein</fullName>
    </submittedName>
</protein>
<dbReference type="Pfam" id="PF11715">
    <property type="entry name" value="Beta-prop_Nup120_160"/>
    <property type="match status" value="1"/>
</dbReference>
<dbReference type="EMBL" id="VICG01000011">
    <property type="protein sequence ID" value="KAA8567041.1"/>
    <property type="molecule type" value="Genomic_DNA"/>
</dbReference>
<feature type="domain" description="Nucleoporin nup120-like HEAT repeat" evidence="7">
    <location>
        <begin position="851"/>
        <end position="1020"/>
    </location>
</feature>
<evidence type="ECO:0000256" key="1">
    <source>
        <dbReference type="ARBA" id="ARBA00004123"/>
    </source>
</evidence>
<gene>
    <name evidence="8" type="ORF">EYC84_010125</name>
</gene>
<keyword evidence="2" id="KW-0813">Transport</keyword>
<dbReference type="Gene3D" id="2.130.10.10">
    <property type="entry name" value="YVTN repeat-like/Quinoprotein amine dehydrogenase"/>
    <property type="match status" value="1"/>
</dbReference>